<accession>A0A6A3YS39</accession>
<evidence type="ECO:0000313" key="4">
    <source>
        <dbReference type="Proteomes" id="UP000433483"/>
    </source>
</evidence>
<proteinExistence type="predicted"/>
<organism evidence="2 4">
    <name type="scientific">Phytophthora fragariae</name>
    <dbReference type="NCBI Taxonomy" id="53985"/>
    <lineage>
        <taxon>Eukaryota</taxon>
        <taxon>Sar</taxon>
        <taxon>Stramenopiles</taxon>
        <taxon>Oomycota</taxon>
        <taxon>Peronosporomycetes</taxon>
        <taxon>Peronosporales</taxon>
        <taxon>Peronosporaceae</taxon>
        <taxon>Phytophthora</taxon>
    </lineage>
</organism>
<dbReference type="Proteomes" id="UP000486351">
    <property type="component" value="Unassembled WGS sequence"/>
</dbReference>
<reference evidence="2 4" key="1">
    <citation type="submission" date="2018-08" db="EMBL/GenBank/DDBJ databases">
        <title>Genomic investigation of the strawberry pathogen Phytophthora fragariae indicates pathogenicity is determined by transcriptional variation in three key races.</title>
        <authorList>
            <person name="Adams T.M."/>
            <person name="Armitage A.D."/>
            <person name="Sobczyk M.K."/>
            <person name="Bates H.J."/>
            <person name="Dunwell J.M."/>
            <person name="Nellist C.F."/>
            <person name="Harrison R.J."/>
        </authorList>
    </citation>
    <scope>NUCLEOTIDE SEQUENCE [LARGE SCALE GENOMIC DNA]</scope>
    <source>
        <strain evidence="2 4">NOV-27</strain>
        <strain evidence="3 5">NOV-77</strain>
    </source>
</reference>
<evidence type="ECO:0000313" key="3">
    <source>
        <dbReference type="EMBL" id="KAE9357118.1"/>
    </source>
</evidence>
<feature type="region of interest" description="Disordered" evidence="1">
    <location>
        <begin position="112"/>
        <end position="133"/>
    </location>
</feature>
<dbReference type="AlphaFoldDB" id="A0A6A3YS39"/>
<dbReference type="PANTHER" id="PTHR37558">
    <property type="entry name" value="HTH CENPB-TYPE DOMAIN-CONTAINING PROTEIN"/>
    <property type="match status" value="1"/>
</dbReference>
<gene>
    <name evidence="2" type="ORF">PF005_g6070</name>
    <name evidence="3" type="ORF">PF008_g3316</name>
</gene>
<evidence type="ECO:0000313" key="5">
    <source>
        <dbReference type="Proteomes" id="UP000486351"/>
    </source>
</evidence>
<dbReference type="OrthoDB" id="127716at2759"/>
<sequence>MLNPGESSARKKFNVSDDLILLRAMSVVKPWEAAVGTMNDIMKSFNEMAKLCYMNGGFIADKQGPALRTRFSHLLCQHQKQQLLSMRSSGTTEEHGEREFLLVDITTRMNDAKELQDTKKTREAKAKGDRSLG</sequence>
<dbReference type="EMBL" id="QXFY01000100">
    <property type="protein sequence ID" value="KAE9357118.1"/>
    <property type="molecule type" value="Genomic_DNA"/>
</dbReference>
<comment type="caution">
    <text evidence="2">The sequence shown here is derived from an EMBL/GenBank/DDBJ whole genome shotgun (WGS) entry which is preliminary data.</text>
</comment>
<protein>
    <submittedName>
        <fullName evidence="2">Uncharacterized protein</fullName>
    </submittedName>
</protein>
<dbReference type="Proteomes" id="UP000433483">
    <property type="component" value="Unassembled WGS sequence"/>
</dbReference>
<evidence type="ECO:0000256" key="1">
    <source>
        <dbReference type="SAM" id="MobiDB-lite"/>
    </source>
</evidence>
<dbReference type="EMBL" id="QXGB01000220">
    <property type="protein sequence ID" value="KAE9224014.1"/>
    <property type="molecule type" value="Genomic_DNA"/>
</dbReference>
<keyword evidence="4" id="KW-1185">Reference proteome</keyword>
<evidence type="ECO:0000313" key="2">
    <source>
        <dbReference type="EMBL" id="KAE9224014.1"/>
    </source>
</evidence>
<dbReference type="PANTHER" id="PTHR37558:SF1">
    <property type="entry name" value="HTH CENPB-TYPE DOMAIN-CONTAINING PROTEIN"/>
    <property type="match status" value="1"/>
</dbReference>
<name>A0A6A3YS39_9STRA</name>